<protein>
    <submittedName>
        <fullName evidence="2">Ribosome quality control (RQC) complex YloA/Tae2 family protein</fullName>
    </submittedName>
</protein>
<reference evidence="2 3" key="1">
    <citation type="submission" date="2023-07" db="EMBL/GenBank/DDBJ databases">
        <title>Genomic Encyclopedia of Type Strains, Phase IV (KMG-IV): sequencing the most valuable type-strain genomes for metagenomic binning, comparative biology and taxonomic classification.</title>
        <authorList>
            <person name="Goeker M."/>
        </authorList>
    </citation>
    <scope>NUCLEOTIDE SEQUENCE [LARGE SCALE GENOMIC DNA]</scope>
    <source>
        <strain evidence="2 3">DSM 23494</strain>
    </source>
</reference>
<accession>A0ABU0ABN4</accession>
<comment type="caution">
    <text evidence="2">The sequence shown here is derived from an EMBL/GenBank/DDBJ whole genome shotgun (WGS) entry which is preliminary data.</text>
</comment>
<dbReference type="EMBL" id="JAUSUB010000002">
    <property type="protein sequence ID" value="MDQ0268662.1"/>
    <property type="molecule type" value="Genomic_DNA"/>
</dbReference>
<sequence>MGRIRNCYSTLRYNDTFLSMITDMMSKQKEKHLEGLQKEIESTEKHYDDLIEQQQERLKLLDEEVEKEDRLAKLREIDENAPQMMGILYVE</sequence>
<keyword evidence="1" id="KW-0175">Coiled coil</keyword>
<evidence type="ECO:0000256" key="1">
    <source>
        <dbReference type="SAM" id="Coils"/>
    </source>
</evidence>
<dbReference type="Proteomes" id="UP001238088">
    <property type="component" value="Unassembled WGS sequence"/>
</dbReference>
<name>A0ABU0ABN4_9BACI</name>
<gene>
    <name evidence="2" type="ORF">J2S17_000531</name>
</gene>
<dbReference type="RefSeq" id="WP_307471622.1">
    <property type="nucleotide sequence ID" value="NZ_JAUSUB010000002.1"/>
</dbReference>
<proteinExistence type="predicted"/>
<organism evidence="2 3">
    <name type="scientific">Cytobacillus purgationiresistens</name>
    <dbReference type="NCBI Taxonomy" id="863449"/>
    <lineage>
        <taxon>Bacteria</taxon>
        <taxon>Bacillati</taxon>
        <taxon>Bacillota</taxon>
        <taxon>Bacilli</taxon>
        <taxon>Bacillales</taxon>
        <taxon>Bacillaceae</taxon>
        <taxon>Cytobacillus</taxon>
    </lineage>
</organism>
<keyword evidence="3" id="KW-1185">Reference proteome</keyword>
<evidence type="ECO:0000313" key="3">
    <source>
        <dbReference type="Proteomes" id="UP001238088"/>
    </source>
</evidence>
<evidence type="ECO:0000313" key="2">
    <source>
        <dbReference type="EMBL" id="MDQ0268662.1"/>
    </source>
</evidence>
<feature type="coiled-coil region" evidence="1">
    <location>
        <begin position="26"/>
        <end position="71"/>
    </location>
</feature>